<dbReference type="InterPro" id="IPR036388">
    <property type="entry name" value="WH-like_DNA-bd_sf"/>
</dbReference>
<accession>A0A1I1NKB7</accession>
<evidence type="ECO:0000259" key="1">
    <source>
        <dbReference type="PROSITE" id="PS50987"/>
    </source>
</evidence>
<dbReference type="GO" id="GO:0097063">
    <property type="term" value="F:cadmium ion sensor activity"/>
    <property type="evidence" value="ECO:0007669"/>
    <property type="project" value="TreeGrafter"/>
</dbReference>
<dbReference type="SMART" id="SM00418">
    <property type="entry name" value="HTH_ARSR"/>
    <property type="match status" value="1"/>
</dbReference>
<organism evidence="2 3">
    <name type="scientific">Pseudoalteromonas denitrificans DSM 6059</name>
    <dbReference type="NCBI Taxonomy" id="1123010"/>
    <lineage>
        <taxon>Bacteria</taxon>
        <taxon>Pseudomonadati</taxon>
        <taxon>Pseudomonadota</taxon>
        <taxon>Gammaproteobacteria</taxon>
        <taxon>Alteromonadales</taxon>
        <taxon>Pseudoalteromonadaceae</taxon>
        <taxon>Pseudoalteromonas</taxon>
    </lineage>
</organism>
<dbReference type="InterPro" id="IPR052543">
    <property type="entry name" value="HTH_Metal-responsive_Reg"/>
</dbReference>
<proteinExistence type="predicted"/>
<gene>
    <name evidence="2" type="ORF">SAMN02745724_03102</name>
</gene>
<dbReference type="InterPro" id="IPR001845">
    <property type="entry name" value="HTH_ArsR_DNA-bd_dom"/>
</dbReference>
<dbReference type="PANTHER" id="PTHR39168">
    <property type="entry name" value="TRANSCRIPTIONAL REGULATOR-RELATED"/>
    <property type="match status" value="1"/>
</dbReference>
<protein>
    <submittedName>
        <fullName evidence="2">Transcriptional regulator, ArsR family</fullName>
    </submittedName>
</protein>
<evidence type="ECO:0000313" key="2">
    <source>
        <dbReference type="EMBL" id="SFC98091.1"/>
    </source>
</evidence>
<dbReference type="OrthoDB" id="9797716at2"/>
<dbReference type="InterPro" id="IPR011991">
    <property type="entry name" value="ArsR-like_HTH"/>
</dbReference>
<dbReference type="STRING" id="1123010.SAMN02745724_03102"/>
<dbReference type="GO" id="GO:0003700">
    <property type="term" value="F:DNA-binding transcription factor activity"/>
    <property type="evidence" value="ECO:0007669"/>
    <property type="project" value="InterPro"/>
</dbReference>
<name>A0A1I1NKB7_9GAMM</name>
<dbReference type="PANTHER" id="PTHR39168:SF1">
    <property type="entry name" value="TRANSCRIPTIONAL REGULATORY PROTEIN"/>
    <property type="match status" value="1"/>
</dbReference>
<dbReference type="InterPro" id="IPR036390">
    <property type="entry name" value="WH_DNA-bd_sf"/>
</dbReference>
<dbReference type="CDD" id="cd00090">
    <property type="entry name" value="HTH_ARSR"/>
    <property type="match status" value="1"/>
</dbReference>
<reference evidence="2 3" key="1">
    <citation type="submission" date="2016-10" db="EMBL/GenBank/DDBJ databases">
        <authorList>
            <person name="de Groot N.N."/>
        </authorList>
    </citation>
    <scope>NUCLEOTIDE SEQUENCE [LARGE SCALE GENOMIC DNA]</scope>
    <source>
        <strain evidence="2 3">DSM 6059</strain>
    </source>
</reference>
<dbReference type="GO" id="GO:0046686">
    <property type="term" value="P:response to cadmium ion"/>
    <property type="evidence" value="ECO:0007669"/>
    <property type="project" value="TreeGrafter"/>
</dbReference>
<dbReference type="Proteomes" id="UP000198862">
    <property type="component" value="Unassembled WGS sequence"/>
</dbReference>
<dbReference type="Pfam" id="PF12840">
    <property type="entry name" value="HTH_20"/>
    <property type="match status" value="1"/>
</dbReference>
<dbReference type="AlphaFoldDB" id="A0A1I1NKB7"/>
<keyword evidence="3" id="KW-1185">Reference proteome</keyword>
<dbReference type="PROSITE" id="PS50987">
    <property type="entry name" value="HTH_ARSR_2"/>
    <property type="match status" value="1"/>
</dbReference>
<dbReference type="Gene3D" id="1.10.10.10">
    <property type="entry name" value="Winged helix-like DNA-binding domain superfamily/Winged helix DNA-binding domain"/>
    <property type="match status" value="1"/>
</dbReference>
<dbReference type="GO" id="GO:0032791">
    <property type="term" value="F:lead ion binding"/>
    <property type="evidence" value="ECO:0007669"/>
    <property type="project" value="TreeGrafter"/>
</dbReference>
<dbReference type="GO" id="GO:0010288">
    <property type="term" value="P:response to lead ion"/>
    <property type="evidence" value="ECO:0007669"/>
    <property type="project" value="TreeGrafter"/>
</dbReference>
<dbReference type="SUPFAM" id="SSF46785">
    <property type="entry name" value="Winged helix' DNA-binding domain"/>
    <property type="match status" value="1"/>
</dbReference>
<feature type="domain" description="HTH arsR-type" evidence="1">
    <location>
        <begin position="1"/>
        <end position="96"/>
    </location>
</feature>
<evidence type="ECO:0000313" key="3">
    <source>
        <dbReference type="Proteomes" id="UP000198862"/>
    </source>
</evidence>
<sequence length="234" mass="26071">MSNSNEPNIAIIANLIGDNARAKMLTALMGGKALTATELALEADISSQTASSHLAKLVEGQLLVVRKQGRHKYFQLQNASIAQLLETLLNISIDLPQARVKTGPNDLSLRQARICYDHLAGELGVKIYDALIKHKYIIDNGEQTVLTVLGQSYFESIGFDFIALKKSKRPLCKSCLDWSERRNHLAGTLGQWILNDMFDKNWAKRALDSRAINISSKGLKKITQTYKIKLKKHV</sequence>
<dbReference type="RefSeq" id="WP_091986063.1">
    <property type="nucleotide sequence ID" value="NZ_FOLO01000026.1"/>
</dbReference>
<dbReference type="EMBL" id="FOLO01000026">
    <property type="protein sequence ID" value="SFC98091.1"/>
    <property type="molecule type" value="Genomic_DNA"/>
</dbReference>
<dbReference type="GO" id="GO:0003677">
    <property type="term" value="F:DNA binding"/>
    <property type="evidence" value="ECO:0007669"/>
    <property type="project" value="TreeGrafter"/>
</dbReference>